<feature type="domain" description="Transglutaminase-like" evidence="2">
    <location>
        <begin position="304"/>
        <end position="380"/>
    </location>
</feature>
<keyword evidence="1" id="KW-0732">Signal</keyword>
<accession>A0ABT4S012</accession>
<comment type="caution">
    <text evidence="3">The sequence shown here is derived from an EMBL/GenBank/DDBJ whole genome shotgun (WGS) entry which is preliminary data.</text>
</comment>
<proteinExistence type="predicted"/>
<sequence>MKKITTLFILLFSIIASAQDFRFGKVSKEEILEKEHNLESDVDAAILYKEEKINFEYSNADGFTQNRRVFERIKIYTKEGYSYANHSVKTYNKNSSSREKVSNLKGYTYNLDSKGNIQKTKLKNESIFKDELNKYWAKTSFTMPDVKEYSVIEYEYIIKTPFMSIDDIYLQNDIPVNKLNIFIATPEYFNYNKVVNLKSKVQPSITEDKRVRRELIGQNQITFDENILKIEMDNISSLEDEPFIDNIDNYRGKIALEYAYYRAPNGKVTNYSTNWTEVTKNIYESENFGDQLKKDNFYQEDLSRITQGISEQNQIIDAVFNHVKEKIKWNDFIGYSTDKGIKSAYQNGVGNVAEINLTLVAMLRSLGIKANPVLISTRDNGVPLFPTRNGFNYVICAVEDSDKLIFLDATQKNAKPNILPFNAINWLGRIIREDNSSDWVELSPKFISKTITSVNYNFEDDLNLLGMLRERVTDYNAFSYRNKNGDKPQEDIIQKVESDNPGLTVLEYTQKSLNENNKPVTYSYEFNYDGAVEQIGDKVYVSPLTFLIDEENPFTQENRSYPIDFLVPFSDKYIVTFNLPDGYIAESLPESASVKFNNNGAGFTYIIKQQGNKINLMIDFNINQTLILPQDYPDFKQFYQFVKDKEAEKIVLVKS</sequence>
<dbReference type="InterPro" id="IPR002931">
    <property type="entry name" value="Transglutaminase-like"/>
</dbReference>
<gene>
    <name evidence="3" type="ORF">OOZ35_07975</name>
</gene>
<evidence type="ECO:0000313" key="3">
    <source>
        <dbReference type="EMBL" id="MDA0177423.1"/>
    </source>
</evidence>
<evidence type="ECO:0000259" key="2">
    <source>
        <dbReference type="Pfam" id="PF01841"/>
    </source>
</evidence>
<keyword evidence="4" id="KW-1185">Reference proteome</keyword>
<name>A0ABT4S012_9FLAO</name>
<evidence type="ECO:0000256" key="1">
    <source>
        <dbReference type="SAM" id="SignalP"/>
    </source>
</evidence>
<reference evidence="3" key="1">
    <citation type="submission" date="2022-11" db="EMBL/GenBank/DDBJ databases">
        <title>Refractory cell wall polysaccharides provide important carbon source for microbial heterotrophs in the hadal ocean.</title>
        <authorList>
            <person name="Zhu X."/>
        </authorList>
    </citation>
    <scope>NUCLEOTIDE SEQUENCE</scope>
    <source>
        <strain evidence="3">MTRN7</strain>
    </source>
</reference>
<dbReference type="RefSeq" id="WP_106686994.1">
    <property type="nucleotide sequence ID" value="NZ_CAXQEU010000011.1"/>
</dbReference>
<feature type="chain" id="PRO_5046036157" description="Transglutaminase-like domain-containing protein" evidence="1">
    <location>
        <begin position="19"/>
        <end position="655"/>
    </location>
</feature>
<dbReference type="Proteomes" id="UP001149142">
    <property type="component" value="Unassembled WGS sequence"/>
</dbReference>
<organism evidence="3 4">
    <name type="scientific">Mesoflavibacter profundi</name>
    <dbReference type="NCBI Taxonomy" id="2708110"/>
    <lineage>
        <taxon>Bacteria</taxon>
        <taxon>Pseudomonadati</taxon>
        <taxon>Bacteroidota</taxon>
        <taxon>Flavobacteriia</taxon>
        <taxon>Flavobacteriales</taxon>
        <taxon>Flavobacteriaceae</taxon>
        <taxon>Mesoflavibacter</taxon>
    </lineage>
</organism>
<dbReference type="Gene3D" id="2.60.120.1130">
    <property type="match status" value="1"/>
</dbReference>
<protein>
    <recommendedName>
        <fullName evidence="2">Transglutaminase-like domain-containing protein</fullName>
    </recommendedName>
</protein>
<dbReference type="EMBL" id="JAPFGC010000002">
    <property type="protein sequence ID" value="MDA0177423.1"/>
    <property type="molecule type" value="Genomic_DNA"/>
</dbReference>
<feature type="signal peptide" evidence="1">
    <location>
        <begin position="1"/>
        <end position="18"/>
    </location>
</feature>
<evidence type="ECO:0000313" key="4">
    <source>
        <dbReference type="Proteomes" id="UP001149142"/>
    </source>
</evidence>
<dbReference type="Pfam" id="PF01841">
    <property type="entry name" value="Transglut_core"/>
    <property type="match status" value="1"/>
</dbReference>
<dbReference type="Gene3D" id="3.10.620.30">
    <property type="match status" value="1"/>
</dbReference>